<evidence type="ECO:0000256" key="3">
    <source>
        <dbReference type="ARBA" id="ARBA00022475"/>
    </source>
</evidence>
<dbReference type="Pfam" id="PF01899">
    <property type="entry name" value="MNHE"/>
    <property type="match status" value="1"/>
</dbReference>
<comment type="subcellular location">
    <subcellularLocation>
        <location evidence="1">Cell membrane</location>
        <topology evidence="1">Multi-pass membrane protein</topology>
    </subcellularLocation>
</comment>
<reference evidence="8 9" key="1">
    <citation type="submission" date="2016-10" db="EMBL/GenBank/DDBJ databases">
        <authorList>
            <person name="de Groot N.N."/>
        </authorList>
    </citation>
    <scope>NUCLEOTIDE SEQUENCE [LARGE SCALE GENOMIC DNA]</scope>
    <source>
        <strain evidence="8 9">CGMCC 4.5598</strain>
    </source>
</reference>
<dbReference type="PANTHER" id="PTHR34584">
    <property type="entry name" value="NA(+)/H(+) ANTIPORTER SUBUNIT E1"/>
    <property type="match status" value="1"/>
</dbReference>
<keyword evidence="6 7" id="KW-0472">Membrane</keyword>
<sequence>MSPAPLSRRDRLRNRAVAVAVLVSVWCLLWGSFTWANVLGGLAVAAVVLAVFPLPPVTFAGRVSLPGVLRFVLRFLLDLVVSSVQVAALAFRVGHRPASAVIAVPLKVRSDLNITLTSVALCLVPGSIVIDVDRATGTLYVHVLGVRDRAEVERFRRGIWRLEERIITAVGSAAERRLVAAPDPVSPQSSADRKGTRV</sequence>
<dbReference type="PANTHER" id="PTHR34584:SF1">
    <property type="entry name" value="NA(+)_H(+) ANTIPORTER SUBUNIT E1"/>
    <property type="match status" value="1"/>
</dbReference>
<dbReference type="EMBL" id="FOHX01000013">
    <property type="protein sequence ID" value="SEU35631.1"/>
    <property type="molecule type" value="Genomic_DNA"/>
</dbReference>
<name>A0A1I0L6X4_9ACTN</name>
<dbReference type="GO" id="GO:0005886">
    <property type="term" value="C:plasma membrane"/>
    <property type="evidence" value="ECO:0007669"/>
    <property type="project" value="UniProtKB-SubCell"/>
</dbReference>
<evidence type="ECO:0000256" key="1">
    <source>
        <dbReference type="ARBA" id="ARBA00004651"/>
    </source>
</evidence>
<comment type="similarity">
    <text evidence="2">Belongs to the CPA3 antiporters (TC 2.A.63) subunit E family.</text>
</comment>
<dbReference type="GO" id="GO:0008324">
    <property type="term" value="F:monoatomic cation transmembrane transporter activity"/>
    <property type="evidence" value="ECO:0007669"/>
    <property type="project" value="InterPro"/>
</dbReference>
<evidence type="ECO:0000256" key="4">
    <source>
        <dbReference type="ARBA" id="ARBA00022692"/>
    </source>
</evidence>
<dbReference type="STRING" id="568860.SAMN05421811_1139"/>
<keyword evidence="3" id="KW-1003">Cell membrane</keyword>
<keyword evidence="4 7" id="KW-0812">Transmembrane</keyword>
<dbReference type="NCBIfam" id="NF006521">
    <property type="entry name" value="PRK08965.1-5"/>
    <property type="match status" value="1"/>
</dbReference>
<dbReference type="Proteomes" id="UP000199361">
    <property type="component" value="Unassembled WGS sequence"/>
</dbReference>
<gene>
    <name evidence="8" type="ORF">SAMN05421811_1139</name>
</gene>
<organism evidence="8 9">
    <name type="scientific">Nonomuraea wenchangensis</name>
    <dbReference type="NCBI Taxonomy" id="568860"/>
    <lineage>
        <taxon>Bacteria</taxon>
        <taxon>Bacillati</taxon>
        <taxon>Actinomycetota</taxon>
        <taxon>Actinomycetes</taxon>
        <taxon>Streptosporangiales</taxon>
        <taxon>Streptosporangiaceae</taxon>
        <taxon>Nonomuraea</taxon>
    </lineage>
</organism>
<proteinExistence type="inferred from homology"/>
<protein>
    <submittedName>
        <fullName evidence="8">Multicomponent Na+:H+ antiporter subunit E</fullName>
    </submittedName>
</protein>
<dbReference type="RefSeq" id="WP_091089059.1">
    <property type="nucleotide sequence ID" value="NZ_FOHX01000013.1"/>
</dbReference>
<dbReference type="InterPro" id="IPR002758">
    <property type="entry name" value="Cation_antiport_E"/>
</dbReference>
<dbReference type="AlphaFoldDB" id="A0A1I0L6X4"/>
<evidence type="ECO:0000256" key="2">
    <source>
        <dbReference type="ARBA" id="ARBA00006228"/>
    </source>
</evidence>
<keyword evidence="9" id="KW-1185">Reference proteome</keyword>
<accession>A0A1I0L6X4</accession>
<evidence type="ECO:0000256" key="6">
    <source>
        <dbReference type="ARBA" id="ARBA00023136"/>
    </source>
</evidence>
<dbReference type="OrthoDB" id="3536063at2"/>
<evidence type="ECO:0000256" key="5">
    <source>
        <dbReference type="ARBA" id="ARBA00022989"/>
    </source>
</evidence>
<evidence type="ECO:0000256" key="7">
    <source>
        <dbReference type="SAM" id="Phobius"/>
    </source>
</evidence>
<evidence type="ECO:0000313" key="8">
    <source>
        <dbReference type="EMBL" id="SEU35631.1"/>
    </source>
</evidence>
<feature type="transmembrane region" description="Helical" evidence="7">
    <location>
        <begin position="12"/>
        <end position="33"/>
    </location>
</feature>
<feature type="transmembrane region" description="Helical" evidence="7">
    <location>
        <begin position="39"/>
        <end position="59"/>
    </location>
</feature>
<keyword evidence="5 7" id="KW-1133">Transmembrane helix</keyword>
<evidence type="ECO:0000313" key="9">
    <source>
        <dbReference type="Proteomes" id="UP000199361"/>
    </source>
</evidence>